<evidence type="ECO:0000256" key="2">
    <source>
        <dbReference type="ARBA" id="ARBA00007330"/>
    </source>
</evidence>
<keyword evidence="4" id="KW-0274">FAD</keyword>
<keyword evidence="5" id="KW-0560">Oxidoreductase</keyword>
<proteinExistence type="inferred from homology"/>
<dbReference type="InterPro" id="IPR000447">
    <property type="entry name" value="G3P_DH_FAD-dep"/>
</dbReference>
<dbReference type="SUPFAM" id="SSF54373">
    <property type="entry name" value="FAD-linked reductases, C-terminal domain"/>
    <property type="match status" value="1"/>
</dbReference>
<dbReference type="Pfam" id="PF01266">
    <property type="entry name" value="DAO"/>
    <property type="match status" value="1"/>
</dbReference>
<accession>A0A8G0ZWY6</accession>
<dbReference type="EMBL" id="CP069370">
    <property type="protein sequence ID" value="QYZ69549.1"/>
    <property type="molecule type" value="Genomic_DNA"/>
</dbReference>
<protein>
    <submittedName>
        <fullName evidence="8">Glycerol-3-phosphate dehydrogenase/oxidase</fullName>
    </submittedName>
</protein>
<dbReference type="SUPFAM" id="SSF51905">
    <property type="entry name" value="FAD/NAD(P)-binding domain"/>
    <property type="match status" value="1"/>
</dbReference>
<evidence type="ECO:0000259" key="7">
    <source>
        <dbReference type="Pfam" id="PF16901"/>
    </source>
</evidence>
<evidence type="ECO:0000256" key="3">
    <source>
        <dbReference type="ARBA" id="ARBA00022630"/>
    </source>
</evidence>
<organism evidence="8 9">
    <name type="scientific">Neotabrizicola shimadae</name>
    <dbReference type="NCBI Taxonomy" id="2807096"/>
    <lineage>
        <taxon>Bacteria</taxon>
        <taxon>Pseudomonadati</taxon>
        <taxon>Pseudomonadota</taxon>
        <taxon>Alphaproteobacteria</taxon>
        <taxon>Rhodobacterales</taxon>
        <taxon>Paracoccaceae</taxon>
        <taxon>Neotabrizicola</taxon>
    </lineage>
</organism>
<evidence type="ECO:0000313" key="8">
    <source>
        <dbReference type="EMBL" id="QYZ69549.1"/>
    </source>
</evidence>
<comment type="cofactor">
    <cofactor evidence="1">
        <name>FAD</name>
        <dbReference type="ChEBI" id="CHEBI:57692"/>
    </cofactor>
</comment>
<keyword evidence="3" id="KW-0285">Flavoprotein</keyword>
<evidence type="ECO:0000256" key="1">
    <source>
        <dbReference type="ARBA" id="ARBA00001974"/>
    </source>
</evidence>
<dbReference type="Gene3D" id="1.10.8.870">
    <property type="entry name" value="Alpha-glycerophosphate oxidase, cap domain"/>
    <property type="match status" value="1"/>
</dbReference>
<dbReference type="PRINTS" id="PR01001">
    <property type="entry name" value="FADG3PDH"/>
</dbReference>
<evidence type="ECO:0000256" key="4">
    <source>
        <dbReference type="ARBA" id="ARBA00022827"/>
    </source>
</evidence>
<dbReference type="AlphaFoldDB" id="A0A8G0ZWY6"/>
<feature type="domain" description="Alpha-glycerophosphate oxidase C-terminal" evidence="7">
    <location>
        <begin position="406"/>
        <end position="519"/>
    </location>
</feature>
<dbReference type="Gene3D" id="3.30.9.10">
    <property type="entry name" value="D-Amino Acid Oxidase, subunit A, domain 2"/>
    <property type="match status" value="1"/>
</dbReference>
<reference evidence="8" key="1">
    <citation type="submission" date="2021-02" db="EMBL/GenBank/DDBJ databases">
        <title>Rhodobacter shimadae sp. nov., an aerobic anoxygenic phototrophic bacterium isolated from a hot spring.</title>
        <authorList>
            <person name="Muramatsu S."/>
            <person name="Haruta S."/>
            <person name="Hirose S."/>
            <person name="Hanada S."/>
        </authorList>
    </citation>
    <scope>NUCLEOTIDE SEQUENCE</scope>
    <source>
        <strain evidence="8">N10</strain>
    </source>
</reference>
<comment type="similarity">
    <text evidence="2">Belongs to the FAD-dependent glycerol-3-phosphate dehydrogenase family.</text>
</comment>
<evidence type="ECO:0000313" key="9">
    <source>
        <dbReference type="Proteomes" id="UP000826300"/>
    </source>
</evidence>
<feature type="domain" description="FAD dependent oxidoreductase" evidence="6">
    <location>
        <begin position="8"/>
        <end position="353"/>
    </location>
</feature>
<gene>
    <name evidence="8" type="ORF">JO391_17790</name>
</gene>
<dbReference type="Proteomes" id="UP000826300">
    <property type="component" value="Chromosome"/>
</dbReference>
<dbReference type="InterPro" id="IPR038299">
    <property type="entry name" value="DAO_C_sf"/>
</dbReference>
<evidence type="ECO:0000259" key="6">
    <source>
        <dbReference type="Pfam" id="PF01266"/>
    </source>
</evidence>
<dbReference type="Pfam" id="PF16901">
    <property type="entry name" value="DAO_C"/>
    <property type="match status" value="1"/>
</dbReference>
<dbReference type="KEGG" id="nsm:JO391_17790"/>
<keyword evidence="9" id="KW-1185">Reference proteome</keyword>
<dbReference type="PANTHER" id="PTHR11985:SF15">
    <property type="entry name" value="GLYCEROL-3-PHOSPHATE DEHYDROGENASE, MITOCHONDRIAL"/>
    <property type="match status" value="1"/>
</dbReference>
<evidence type="ECO:0000256" key="5">
    <source>
        <dbReference type="ARBA" id="ARBA00023002"/>
    </source>
</evidence>
<dbReference type="InterPro" id="IPR006076">
    <property type="entry name" value="FAD-dep_OxRdtase"/>
</dbReference>
<sequence length="529" mass="56562">MSEVEEVDVLIIGGGINGCGTFRDLALQGVSVRLLERGDICQGASAASSRLMHGGLKYLETGEFRLVKESLTERNMLLATAPHYVQPLECVVPVRSTWGGIAGSVARFLGMKARLDDRGFLITALGLKLYDIYGRALQSMPGSRMLRQGALRRMLPDMAAAIRGAGIYYEGHITHAERLGLELVLDSEAANPKAWAETHVTVTGAEDGVVTWRRAGGQVARVRPKMVINAGGAWIDAVNGALGLQTQLMGGSRGSHLVVENPALSRALAGRMIYFGTPDGRVNLLYPFAGKVLVGATDIAQVEPDKARCTDDEEAYLCAAVAEVFPDIPIRPDQVVHRFCGVRPLPRAGNEVGAVTRDHSVARLALPGTAVPVDCLIGGKWTTFRAFSELAADRALKDLGLARRVSTAGLAIGGGRGFPRDAAGRRALALRLAKAGGLSAERADVLLSRYGTRAEAYCTALRGRGEAMLASLPDFAREEIRHIAATEKVGGIEDILHRRTLIGMTGRDRPEVRAEIAALLEAPPQRESA</sequence>
<dbReference type="GO" id="GO:0046168">
    <property type="term" value="P:glycerol-3-phosphate catabolic process"/>
    <property type="evidence" value="ECO:0007669"/>
    <property type="project" value="TreeGrafter"/>
</dbReference>
<dbReference type="PANTHER" id="PTHR11985">
    <property type="entry name" value="GLYCEROL-3-PHOSPHATE DEHYDROGENASE"/>
    <property type="match status" value="1"/>
</dbReference>
<dbReference type="Gene3D" id="3.50.50.60">
    <property type="entry name" value="FAD/NAD(P)-binding domain"/>
    <property type="match status" value="1"/>
</dbReference>
<dbReference type="InterPro" id="IPR036188">
    <property type="entry name" value="FAD/NAD-bd_sf"/>
</dbReference>
<dbReference type="InterPro" id="IPR031656">
    <property type="entry name" value="DAO_C"/>
</dbReference>
<dbReference type="RefSeq" id="WP_220661767.1">
    <property type="nucleotide sequence ID" value="NZ_CP069370.1"/>
</dbReference>
<name>A0A8G0ZWY6_9RHOB</name>
<dbReference type="GO" id="GO:0004368">
    <property type="term" value="F:glycerol-3-phosphate dehydrogenase (quinone) activity"/>
    <property type="evidence" value="ECO:0007669"/>
    <property type="project" value="InterPro"/>
</dbReference>